<feature type="non-terminal residue" evidence="2">
    <location>
        <position position="48"/>
    </location>
</feature>
<protein>
    <submittedName>
        <fullName evidence="2">Uncharacterized protein</fullName>
    </submittedName>
</protein>
<name>A0A383BJY7_9ZZZZ</name>
<gene>
    <name evidence="2" type="ORF">METZ01_LOCUS473078</name>
</gene>
<dbReference type="EMBL" id="UINC01201057">
    <property type="protein sequence ID" value="SVE20224.1"/>
    <property type="molecule type" value="Genomic_DNA"/>
</dbReference>
<dbReference type="AlphaFoldDB" id="A0A383BJY7"/>
<feature type="transmembrane region" description="Helical" evidence="1">
    <location>
        <begin position="20"/>
        <end position="46"/>
    </location>
</feature>
<keyword evidence="1" id="KW-1133">Transmembrane helix</keyword>
<evidence type="ECO:0000256" key="1">
    <source>
        <dbReference type="SAM" id="Phobius"/>
    </source>
</evidence>
<reference evidence="2" key="1">
    <citation type="submission" date="2018-05" db="EMBL/GenBank/DDBJ databases">
        <authorList>
            <person name="Lanie J.A."/>
            <person name="Ng W.-L."/>
            <person name="Kazmierczak K.M."/>
            <person name="Andrzejewski T.M."/>
            <person name="Davidsen T.M."/>
            <person name="Wayne K.J."/>
            <person name="Tettelin H."/>
            <person name="Glass J.I."/>
            <person name="Rusch D."/>
            <person name="Podicherti R."/>
            <person name="Tsui H.-C.T."/>
            <person name="Winkler M.E."/>
        </authorList>
    </citation>
    <scope>NUCLEOTIDE SEQUENCE</scope>
</reference>
<keyword evidence="1" id="KW-0812">Transmembrane</keyword>
<proteinExistence type="predicted"/>
<sequence>MSFLKEFFGFLWERAPFWMWPTVISLLLIGGLIVLAQGSAIAPLVYTF</sequence>
<dbReference type="InterPro" id="IPR046031">
    <property type="entry name" value="DUF5989"/>
</dbReference>
<accession>A0A383BJY7</accession>
<organism evidence="2">
    <name type="scientific">marine metagenome</name>
    <dbReference type="NCBI Taxonomy" id="408172"/>
    <lineage>
        <taxon>unclassified sequences</taxon>
        <taxon>metagenomes</taxon>
        <taxon>ecological metagenomes</taxon>
    </lineage>
</organism>
<dbReference type="Pfam" id="PF19451">
    <property type="entry name" value="DUF5989"/>
    <property type="match status" value="1"/>
</dbReference>
<evidence type="ECO:0000313" key="2">
    <source>
        <dbReference type="EMBL" id="SVE20224.1"/>
    </source>
</evidence>
<keyword evidence="1" id="KW-0472">Membrane</keyword>